<dbReference type="PROSITE" id="PS51257">
    <property type="entry name" value="PROKAR_LIPOPROTEIN"/>
    <property type="match status" value="1"/>
</dbReference>
<reference evidence="2 3" key="1">
    <citation type="submission" date="2024-01" db="EMBL/GenBank/DDBJ databases">
        <title>The genomes of 5 underutilized Papilionoideae crops provide insights into root nodulation and disease resistanc.</title>
        <authorList>
            <person name="Jiang F."/>
        </authorList>
    </citation>
    <scope>NUCLEOTIDE SEQUENCE [LARGE SCALE GENOMIC DNA]</scope>
    <source>
        <strain evidence="2">LVBAO_FW01</strain>
        <tissue evidence="2">Leaves</tissue>
    </source>
</reference>
<evidence type="ECO:0000256" key="1">
    <source>
        <dbReference type="SAM" id="Phobius"/>
    </source>
</evidence>
<gene>
    <name evidence="2" type="ORF">VNO77_33330</name>
</gene>
<name>A0AAN9KC74_CANGL</name>
<feature type="transmembrane region" description="Helical" evidence="1">
    <location>
        <begin position="95"/>
        <end position="114"/>
    </location>
</feature>
<evidence type="ECO:0000313" key="3">
    <source>
        <dbReference type="Proteomes" id="UP001367508"/>
    </source>
</evidence>
<keyword evidence="1" id="KW-0812">Transmembrane</keyword>
<sequence>MTWKLVGLASSAVGLSCYAVSPSFNRLIGGWNTFKFSLYGLLSLAICAIILFAKRSSPSGSHVHLKACMGFAVLMIISVYSFFYDRAVNGKPELLSLVSNGAFALMSLSLSRLVKFGFEMGVFCFFIGCLTIQLVTIDLKLILVAIIFGCPLFLIHFSSDSHEEVGVGSQSIHSSSDSQPEVVPNCADGIVKGSSLEGRPIKKGITNGGYSKTKSTAQVITKLCSLVMLREARMIAVLYDMMS</sequence>
<evidence type="ECO:0000313" key="2">
    <source>
        <dbReference type="EMBL" id="KAK7314802.1"/>
    </source>
</evidence>
<dbReference type="Proteomes" id="UP001367508">
    <property type="component" value="Unassembled WGS sequence"/>
</dbReference>
<organism evidence="2 3">
    <name type="scientific">Canavalia gladiata</name>
    <name type="common">Sword bean</name>
    <name type="synonym">Dolichos gladiatus</name>
    <dbReference type="NCBI Taxonomy" id="3824"/>
    <lineage>
        <taxon>Eukaryota</taxon>
        <taxon>Viridiplantae</taxon>
        <taxon>Streptophyta</taxon>
        <taxon>Embryophyta</taxon>
        <taxon>Tracheophyta</taxon>
        <taxon>Spermatophyta</taxon>
        <taxon>Magnoliopsida</taxon>
        <taxon>eudicotyledons</taxon>
        <taxon>Gunneridae</taxon>
        <taxon>Pentapetalae</taxon>
        <taxon>rosids</taxon>
        <taxon>fabids</taxon>
        <taxon>Fabales</taxon>
        <taxon>Fabaceae</taxon>
        <taxon>Papilionoideae</taxon>
        <taxon>50 kb inversion clade</taxon>
        <taxon>NPAAA clade</taxon>
        <taxon>indigoferoid/millettioid clade</taxon>
        <taxon>Phaseoleae</taxon>
        <taxon>Canavalia</taxon>
    </lineage>
</organism>
<keyword evidence="1" id="KW-1133">Transmembrane helix</keyword>
<feature type="transmembrane region" description="Helical" evidence="1">
    <location>
        <begin position="65"/>
        <end position="83"/>
    </location>
</feature>
<comment type="caution">
    <text evidence="2">The sequence shown here is derived from an EMBL/GenBank/DDBJ whole genome shotgun (WGS) entry which is preliminary data.</text>
</comment>
<dbReference type="AlphaFoldDB" id="A0AAN9KC74"/>
<dbReference type="EMBL" id="JAYMYQ010000008">
    <property type="protein sequence ID" value="KAK7314802.1"/>
    <property type="molecule type" value="Genomic_DNA"/>
</dbReference>
<protein>
    <submittedName>
        <fullName evidence="2">Uncharacterized protein</fullName>
    </submittedName>
</protein>
<proteinExistence type="predicted"/>
<keyword evidence="3" id="KW-1185">Reference proteome</keyword>
<keyword evidence="1" id="KW-0472">Membrane</keyword>
<accession>A0AAN9KC74</accession>
<feature type="transmembrane region" description="Helical" evidence="1">
    <location>
        <begin position="121"/>
        <end position="154"/>
    </location>
</feature>
<feature type="transmembrane region" description="Helical" evidence="1">
    <location>
        <begin position="35"/>
        <end position="53"/>
    </location>
</feature>